<dbReference type="GeneID" id="19122731"/>
<protein>
    <submittedName>
        <fullName evidence="1">Uncharacterized protein</fullName>
    </submittedName>
</protein>
<dbReference type="EMBL" id="KI963955">
    <property type="protein sequence ID" value="EUC47211.1"/>
    <property type="molecule type" value="Genomic_DNA"/>
</dbReference>
<keyword evidence="2" id="KW-1185">Reference proteome</keyword>
<proteinExistence type="predicted"/>
<organism evidence="1 2">
    <name type="scientific">Bipolaris oryzae ATCC 44560</name>
    <dbReference type="NCBI Taxonomy" id="930090"/>
    <lineage>
        <taxon>Eukaryota</taxon>
        <taxon>Fungi</taxon>
        <taxon>Dikarya</taxon>
        <taxon>Ascomycota</taxon>
        <taxon>Pezizomycotina</taxon>
        <taxon>Dothideomycetes</taxon>
        <taxon>Pleosporomycetidae</taxon>
        <taxon>Pleosporales</taxon>
        <taxon>Pleosporineae</taxon>
        <taxon>Pleosporaceae</taxon>
        <taxon>Bipolaris</taxon>
    </lineage>
</organism>
<evidence type="ECO:0000313" key="2">
    <source>
        <dbReference type="Proteomes" id="UP000054032"/>
    </source>
</evidence>
<name>W6ZU51_COCMI</name>
<dbReference type="Proteomes" id="UP000054032">
    <property type="component" value="Unassembled WGS sequence"/>
</dbReference>
<dbReference type="KEGG" id="bor:COCMIDRAFT_35209"/>
<accession>W6ZU51</accession>
<dbReference type="AlphaFoldDB" id="W6ZU51"/>
<gene>
    <name evidence="1" type="ORF">COCMIDRAFT_35209</name>
</gene>
<sequence length="80" mass="8657">MPLFCIGGILGCHKSTYVCRSEIADVLFGPNLMSQQALSSGFSVPAPRTTLERLQMAKCCFGLYSGPNITAEQKLCRDPS</sequence>
<dbReference type="HOGENOM" id="CLU_2589385_0_0_1"/>
<reference evidence="1 2" key="1">
    <citation type="journal article" date="2013" name="PLoS Genet.">
        <title>Comparative genome structure, secondary metabolite, and effector coding capacity across Cochliobolus pathogens.</title>
        <authorList>
            <person name="Condon B.J."/>
            <person name="Leng Y."/>
            <person name="Wu D."/>
            <person name="Bushley K.E."/>
            <person name="Ohm R.A."/>
            <person name="Otillar R."/>
            <person name="Martin J."/>
            <person name="Schackwitz W."/>
            <person name="Grimwood J."/>
            <person name="MohdZainudin N."/>
            <person name="Xue C."/>
            <person name="Wang R."/>
            <person name="Manning V.A."/>
            <person name="Dhillon B."/>
            <person name="Tu Z.J."/>
            <person name="Steffenson B.J."/>
            <person name="Salamov A."/>
            <person name="Sun H."/>
            <person name="Lowry S."/>
            <person name="LaButti K."/>
            <person name="Han J."/>
            <person name="Copeland A."/>
            <person name="Lindquist E."/>
            <person name="Barry K."/>
            <person name="Schmutz J."/>
            <person name="Baker S.E."/>
            <person name="Ciuffetti L.M."/>
            <person name="Grigoriev I.V."/>
            <person name="Zhong S."/>
            <person name="Turgeon B.G."/>
        </authorList>
    </citation>
    <scope>NUCLEOTIDE SEQUENCE [LARGE SCALE GENOMIC DNA]</scope>
    <source>
        <strain evidence="1 2">ATCC 44560</strain>
    </source>
</reference>
<dbReference type="OrthoDB" id="10354260at2759"/>
<evidence type="ECO:0000313" key="1">
    <source>
        <dbReference type="EMBL" id="EUC47211.1"/>
    </source>
</evidence>
<dbReference type="RefSeq" id="XP_007686249.1">
    <property type="nucleotide sequence ID" value="XM_007688059.1"/>
</dbReference>